<accession>A0ABM5KYM3</accession>
<dbReference type="Proteomes" id="UP001652700">
    <property type="component" value="Unplaced"/>
</dbReference>
<feature type="domain" description="Chitin-binding type-2" evidence="2">
    <location>
        <begin position="405"/>
        <end position="459"/>
    </location>
</feature>
<evidence type="ECO:0000259" key="2">
    <source>
        <dbReference type="PROSITE" id="PS50940"/>
    </source>
</evidence>
<feature type="region of interest" description="Disordered" evidence="1">
    <location>
        <begin position="236"/>
        <end position="282"/>
    </location>
</feature>
<evidence type="ECO:0000256" key="1">
    <source>
        <dbReference type="SAM" id="MobiDB-lite"/>
    </source>
</evidence>
<reference evidence="3" key="1">
    <citation type="submission" date="2025-05" db="UniProtKB">
        <authorList>
            <consortium name="EnsemblMetazoa"/>
        </authorList>
    </citation>
    <scope>IDENTIFICATION</scope>
</reference>
<protein>
    <recommendedName>
        <fullName evidence="2">Chitin-binding type-2 domain-containing protein</fullName>
    </recommendedName>
</protein>
<keyword evidence="4" id="KW-1185">Reference proteome</keyword>
<feature type="compositionally biased region" description="Basic residues" evidence="1">
    <location>
        <begin position="198"/>
        <end position="210"/>
    </location>
</feature>
<dbReference type="InterPro" id="IPR002557">
    <property type="entry name" value="Chitin-bd_dom"/>
</dbReference>
<evidence type="ECO:0000313" key="3">
    <source>
        <dbReference type="EnsemblMetazoa" id="XP_050515285.1"/>
    </source>
</evidence>
<sequence length="459" mass="53070">MDYWMILFCTYIFISNSCIQRNSALYSIKEKCSDKRIRCLDNTRYRFCFRTSKSVVIEYGNIKYCPKSTRCCEVTGKSPCIKQENNATTVTFQMIDPDYEITKTTETTINNQSITAVNTTPFIQQYETFITTPTQPEKLLTTKSTTEESTKLTTTPTTERIVKIKRKKKPNKTKNKVQKSKRKTVLDKIKIYLNKLQKKVTKKKKHKKNKNPSTPNYKQTVQKVTTPNIHLFTKQHFSVKKKPVRKLSTKHPLRKVTPKIKRKTTTKRPPTKSTTSKPKQNKIKLQLDQIRPDTRTNDIPLPVTESLSEEDALNNLYTTDTIEVVDKVIDNSKVKIITNKPVKTSTFEDYLYLRNLTFDGVTNSSTISTTINTPSTYVYTQTSSPWIFTNLNILSTTLSTMPPQLSACSMPTKYRGAKCNEYYECVKVMWVTRLMLFRCRPRESFDAETLACTPNTNCY</sequence>
<proteinExistence type="predicted"/>
<dbReference type="EnsemblMetazoa" id="XM_050659328.1">
    <property type="protein sequence ID" value="XP_050515285.1"/>
    <property type="gene ID" value="LOC126890420"/>
</dbReference>
<feature type="compositionally biased region" description="Basic residues" evidence="1">
    <location>
        <begin position="237"/>
        <end position="270"/>
    </location>
</feature>
<dbReference type="GeneID" id="126890420"/>
<organism evidence="3 4">
    <name type="scientific">Diabrotica virgifera virgifera</name>
    <name type="common">western corn rootworm</name>
    <dbReference type="NCBI Taxonomy" id="50390"/>
    <lineage>
        <taxon>Eukaryota</taxon>
        <taxon>Metazoa</taxon>
        <taxon>Ecdysozoa</taxon>
        <taxon>Arthropoda</taxon>
        <taxon>Hexapoda</taxon>
        <taxon>Insecta</taxon>
        <taxon>Pterygota</taxon>
        <taxon>Neoptera</taxon>
        <taxon>Endopterygota</taxon>
        <taxon>Coleoptera</taxon>
        <taxon>Polyphaga</taxon>
        <taxon>Cucujiformia</taxon>
        <taxon>Chrysomeloidea</taxon>
        <taxon>Chrysomelidae</taxon>
        <taxon>Galerucinae</taxon>
        <taxon>Diabroticina</taxon>
        <taxon>Diabroticites</taxon>
        <taxon>Diabrotica</taxon>
    </lineage>
</organism>
<dbReference type="RefSeq" id="XP_050515285.1">
    <property type="nucleotide sequence ID" value="XM_050659328.1"/>
</dbReference>
<feature type="region of interest" description="Disordered" evidence="1">
    <location>
        <begin position="198"/>
        <end position="218"/>
    </location>
</feature>
<evidence type="ECO:0000313" key="4">
    <source>
        <dbReference type="Proteomes" id="UP001652700"/>
    </source>
</evidence>
<dbReference type="PROSITE" id="PS50940">
    <property type="entry name" value="CHIT_BIND_II"/>
    <property type="match status" value="1"/>
</dbReference>
<name>A0ABM5KYM3_DIAVI</name>